<keyword evidence="4 6" id="KW-1133">Transmembrane helix</keyword>
<evidence type="ECO:0000256" key="2">
    <source>
        <dbReference type="ARBA" id="ARBA00022448"/>
    </source>
</evidence>
<comment type="subcellular location">
    <subcellularLocation>
        <location evidence="1">Membrane</location>
        <topology evidence="1">Multi-pass membrane protein</topology>
    </subcellularLocation>
</comment>
<keyword evidence="5 6" id="KW-0472">Membrane</keyword>
<evidence type="ECO:0000256" key="5">
    <source>
        <dbReference type="ARBA" id="ARBA00023136"/>
    </source>
</evidence>
<feature type="transmembrane region" description="Helical" evidence="6">
    <location>
        <begin position="6"/>
        <end position="30"/>
    </location>
</feature>
<keyword evidence="8" id="KW-1185">Reference proteome</keyword>
<feature type="transmembrane region" description="Helical" evidence="6">
    <location>
        <begin position="119"/>
        <end position="138"/>
    </location>
</feature>
<feature type="transmembrane region" description="Helical" evidence="6">
    <location>
        <begin position="74"/>
        <end position="98"/>
    </location>
</feature>
<name>A0A2L2SY74_9HYPO</name>
<evidence type="ECO:0000256" key="6">
    <source>
        <dbReference type="SAM" id="Phobius"/>
    </source>
</evidence>
<protein>
    <recommendedName>
        <fullName evidence="9">Major facilitator superfamily (MFS) profile domain-containing protein</fullName>
    </recommendedName>
</protein>
<evidence type="ECO:0008006" key="9">
    <source>
        <dbReference type="Google" id="ProtNLM"/>
    </source>
</evidence>
<dbReference type="Proteomes" id="UP000245910">
    <property type="component" value="Chromosome IIII"/>
</dbReference>
<organism evidence="7 8">
    <name type="scientific">Fusarium venenatum</name>
    <dbReference type="NCBI Taxonomy" id="56646"/>
    <lineage>
        <taxon>Eukaryota</taxon>
        <taxon>Fungi</taxon>
        <taxon>Dikarya</taxon>
        <taxon>Ascomycota</taxon>
        <taxon>Pezizomycotina</taxon>
        <taxon>Sordariomycetes</taxon>
        <taxon>Hypocreomycetidae</taxon>
        <taxon>Hypocreales</taxon>
        <taxon>Nectriaceae</taxon>
        <taxon>Fusarium</taxon>
    </lineage>
</organism>
<feature type="transmembrane region" description="Helical" evidence="6">
    <location>
        <begin position="150"/>
        <end position="173"/>
    </location>
</feature>
<evidence type="ECO:0000256" key="4">
    <source>
        <dbReference type="ARBA" id="ARBA00022989"/>
    </source>
</evidence>
<evidence type="ECO:0000313" key="7">
    <source>
        <dbReference type="EMBL" id="CEI38413.1"/>
    </source>
</evidence>
<sequence length="201" mass="22204">MKEIGKLFYIFYTSGCIGPALDGIMAGAIVKSLDGARGFQGYCYGCVIRLGMSILYFVPTILKTTGYTNVMACIILSLISSAVAKSAMICLLVVGFYTGLPMMFNWTSESVPFPDQKRLVAIAFVNPFGHLAIIYGSYLWPSTNAPEHLVAFAILAATCDFGYLIVVAATWYFQMLLQELVTRAERDLTMLQRLDQAMRKL</sequence>
<keyword evidence="3 6" id="KW-0812">Transmembrane</keyword>
<evidence type="ECO:0000256" key="1">
    <source>
        <dbReference type="ARBA" id="ARBA00004141"/>
    </source>
</evidence>
<dbReference type="PANTHER" id="PTHR43791">
    <property type="entry name" value="PERMEASE-RELATED"/>
    <property type="match status" value="1"/>
</dbReference>
<dbReference type="EMBL" id="LN649232">
    <property type="protein sequence ID" value="CEI38413.1"/>
    <property type="molecule type" value="Genomic_DNA"/>
</dbReference>
<proteinExistence type="predicted"/>
<feature type="transmembrane region" description="Helical" evidence="6">
    <location>
        <begin position="42"/>
        <end position="62"/>
    </location>
</feature>
<dbReference type="GO" id="GO:0016020">
    <property type="term" value="C:membrane"/>
    <property type="evidence" value="ECO:0007669"/>
    <property type="project" value="UniProtKB-SubCell"/>
</dbReference>
<keyword evidence="2" id="KW-0813">Transport</keyword>
<evidence type="ECO:0000256" key="3">
    <source>
        <dbReference type="ARBA" id="ARBA00022692"/>
    </source>
</evidence>
<reference evidence="8" key="1">
    <citation type="submission" date="2014-10" db="EMBL/GenBank/DDBJ databases">
        <authorList>
            <person name="King R."/>
        </authorList>
    </citation>
    <scope>NUCLEOTIDE SEQUENCE [LARGE SCALE GENOMIC DNA]</scope>
    <source>
        <strain evidence="8">A3/5</strain>
    </source>
</reference>
<dbReference type="AlphaFoldDB" id="A0A2L2SY74"/>
<accession>A0A2L2SY74</accession>
<dbReference type="GO" id="GO:0022857">
    <property type="term" value="F:transmembrane transporter activity"/>
    <property type="evidence" value="ECO:0007669"/>
    <property type="project" value="TreeGrafter"/>
</dbReference>
<dbReference type="PANTHER" id="PTHR43791:SF38">
    <property type="entry name" value="MAJOR FACILITATOR SUPERFAMILY (MFS) PROFILE DOMAIN-CONTAINING PROTEIN"/>
    <property type="match status" value="1"/>
</dbReference>
<evidence type="ECO:0000313" key="8">
    <source>
        <dbReference type="Proteomes" id="UP000245910"/>
    </source>
</evidence>